<gene>
    <name evidence="1" type="ORF">M123_3573</name>
</gene>
<reference evidence="1 2" key="1">
    <citation type="submission" date="2014-02" db="EMBL/GenBank/DDBJ databases">
        <authorList>
            <person name="Sears C."/>
            <person name="Carroll K."/>
            <person name="Sack B.R."/>
            <person name="Qadri F."/>
            <person name="Myers L.L."/>
            <person name="Chung G.-T."/>
            <person name="Escheverria P."/>
            <person name="Fraser C.M."/>
            <person name="Sadzewicz L."/>
            <person name="Shefchek K.A."/>
            <person name="Tallon L."/>
            <person name="Das S.P."/>
            <person name="Daugherty S."/>
            <person name="Mongodin E.F."/>
        </authorList>
    </citation>
    <scope>NUCLEOTIDE SEQUENCE [LARGE SCALE GENOMIC DNA]</scope>
    <source>
        <strain evidence="1 2">3976T8</strain>
    </source>
</reference>
<comment type="caution">
    <text evidence="1">The sequence shown here is derived from an EMBL/GenBank/DDBJ whole genome shotgun (WGS) entry which is preliminary data.</text>
</comment>
<dbReference type="PATRIC" id="fig|1339314.3.peg.3724"/>
<dbReference type="EMBL" id="JGDS01000062">
    <property type="protein sequence ID" value="EXZ72004.1"/>
    <property type="molecule type" value="Genomic_DNA"/>
</dbReference>
<protein>
    <submittedName>
        <fullName evidence="1">Uncharacterized protein</fullName>
    </submittedName>
</protein>
<evidence type="ECO:0000313" key="2">
    <source>
        <dbReference type="Proteomes" id="UP000020938"/>
    </source>
</evidence>
<organism evidence="1 2">
    <name type="scientific">Bacteroides fragilis str. 3976T8</name>
    <dbReference type="NCBI Taxonomy" id="1339314"/>
    <lineage>
        <taxon>Bacteria</taxon>
        <taxon>Pseudomonadati</taxon>
        <taxon>Bacteroidota</taxon>
        <taxon>Bacteroidia</taxon>
        <taxon>Bacteroidales</taxon>
        <taxon>Bacteroidaceae</taxon>
        <taxon>Bacteroides</taxon>
    </lineage>
</organism>
<name>A0A016CKP2_BACFG</name>
<proteinExistence type="predicted"/>
<evidence type="ECO:0000313" key="1">
    <source>
        <dbReference type="EMBL" id="EXZ72004.1"/>
    </source>
</evidence>
<dbReference type="RefSeq" id="WP_032598771.1">
    <property type="nucleotide sequence ID" value="NZ_JGDS01000062.1"/>
</dbReference>
<sequence>MDAYLNELSVRVFSNNEEAQDAFLLLGKCLHKMSELGVSNVRMTNEIMKKGILPGQTWNRILNNETVIGKDLKSVLINKLCTLEPIDNLEDKYNVLEFSYNKIPCKGLGWASESMENTLALGFRQENVWDNGSYNVDINLLDEDGNELPLTSGCKHVVSPDEVETHRDFLLKKINIPTNGKVLAKRSAKLFPHLRFAEQASNQLEKIKDPVVVQQVYWRLLDLERVAANSTSSISPEKFKYKTTPESETRSRLPQLKILFLDGKTRLCSWHSRFTPSAGRIHFCPNESEQIFYIGYIGEKIAD</sequence>
<dbReference type="AlphaFoldDB" id="A0A016CKP2"/>
<dbReference type="Proteomes" id="UP000020938">
    <property type="component" value="Unassembled WGS sequence"/>
</dbReference>
<accession>A0A016CKP2</accession>